<dbReference type="GO" id="GO:0034220">
    <property type="term" value="P:monoatomic ion transmembrane transport"/>
    <property type="evidence" value="ECO:0007669"/>
    <property type="project" value="UniProtKB-KW"/>
</dbReference>
<keyword evidence="7" id="KW-0965">Cell junction</keyword>
<comment type="function">
    <text evidence="12">Structural component of the gap junctions.</text>
</comment>
<evidence type="ECO:0000256" key="10">
    <source>
        <dbReference type="ARBA" id="ARBA00023136"/>
    </source>
</evidence>
<evidence type="ECO:0000313" key="13">
    <source>
        <dbReference type="EMBL" id="CAB3399979.1"/>
    </source>
</evidence>
<evidence type="ECO:0000256" key="9">
    <source>
        <dbReference type="ARBA" id="ARBA00023065"/>
    </source>
</evidence>
<evidence type="ECO:0000256" key="5">
    <source>
        <dbReference type="ARBA" id="ARBA00022692"/>
    </source>
</evidence>
<feature type="transmembrane region" description="Helical" evidence="12">
    <location>
        <begin position="94"/>
        <end position="112"/>
    </location>
</feature>
<protein>
    <recommendedName>
        <fullName evidence="12">Innexin</fullName>
    </recommendedName>
</protein>
<keyword evidence="9 12" id="KW-0406">Ion transport</keyword>
<evidence type="ECO:0000256" key="2">
    <source>
        <dbReference type="ARBA" id="ARBA00004651"/>
    </source>
</evidence>
<dbReference type="EMBL" id="CADEPM010000002">
    <property type="protein sequence ID" value="CAB3399979.1"/>
    <property type="molecule type" value="Genomic_DNA"/>
</dbReference>
<keyword evidence="5 12" id="KW-0812">Transmembrane</keyword>
<dbReference type="AlphaFoldDB" id="A0A8S1ED80"/>
<evidence type="ECO:0000256" key="11">
    <source>
        <dbReference type="ARBA" id="ARBA00023303"/>
    </source>
</evidence>
<dbReference type="Pfam" id="PF00876">
    <property type="entry name" value="Innexin"/>
    <property type="match status" value="1"/>
</dbReference>
<evidence type="ECO:0000256" key="7">
    <source>
        <dbReference type="ARBA" id="ARBA00022949"/>
    </source>
</evidence>
<evidence type="ECO:0000256" key="4">
    <source>
        <dbReference type="ARBA" id="ARBA00022475"/>
    </source>
</evidence>
<evidence type="ECO:0000256" key="1">
    <source>
        <dbReference type="ARBA" id="ARBA00004610"/>
    </source>
</evidence>
<dbReference type="GO" id="GO:0005886">
    <property type="term" value="C:plasma membrane"/>
    <property type="evidence" value="ECO:0007669"/>
    <property type="project" value="UniProtKB-SubCell"/>
</dbReference>
<keyword evidence="10 12" id="KW-0472">Membrane</keyword>
<keyword evidence="14" id="KW-1185">Reference proteome</keyword>
<evidence type="ECO:0000313" key="14">
    <source>
        <dbReference type="Proteomes" id="UP000494206"/>
    </source>
</evidence>
<keyword evidence="11 12" id="KW-0407">Ion channel</keyword>
<evidence type="ECO:0000256" key="12">
    <source>
        <dbReference type="RuleBase" id="RU010713"/>
    </source>
</evidence>
<sequence length="365" mass="41617">MSFDGVIFKMPYFGNYFAYRIMCNFITPLVTISFACILFYNNHLGTPLNCRNPGFPEGNWTNVATTQCWTKFNLHSDIEGKKLLSDAFKNTTEAMNISTVVFGLAGIVWIYFELSGVSLARQFCIKTMLILLNPEEHDEEEEVDNMVQKLRNISVLPVIHNRSRMFVCSLAAKLAYAGSIMYQSSALSTIIGEKRTPIWGFKILSSRFLSIPTNFTTSNFPHKAYCSISEGDRAYTFPCSIPFNEMNELLFALYSIWIFTLTILVTYDFAEFIKTCASMDYIKSLMKEIYGKTITMDMAQQLQCHLGFDIFVIIKSVFDISESIGEKLMRKMLETELVERDEEVEDLLNGNREIHAEANAVLGMV</sequence>
<evidence type="ECO:0000256" key="8">
    <source>
        <dbReference type="ARBA" id="ARBA00022989"/>
    </source>
</evidence>
<dbReference type="GO" id="GO:0005921">
    <property type="term" value="C:gap junction"/>
    <property type="evidence" value="ECO:0007669"/>
    <property type="project" value="UniProtKB-SubCell"/>
</dbReference>
<keyword evidence="4" id="KW-1003">Cell membrane</keyword>
<keyword evidence="3 12" id="KW-0813">Transport</keyword>
<name>A0A8S1ED80_9PELO</name>
<dbReference type="InterPro" id="IPR000990">
    <property type="entry name" value="Innexin"/>
</dbReference>
<reference evidence="13 14" key="1">
    <citation type="submission" date="2020-04" db="EMBL/GenBank/DDBJ databases">
        <authorList>
            <person name="Laetsch R D."/>
            <person name="Stevens L."/>
            <person name="Kumar S."/>
            <person name="Blaxter L. M."/>
        </authorList>
    </citation>
    <scope>NUCLEOTIDE SEQUENCE [LARGE SCALE GENOMIC DNA]</scope>
</reference>
<dbReference type="PANTHER" id="PTHR11893">
    <property type="entry name" value="INNEXIN"/>
    <property type="match status" value="1"/>
</dbReference>
<comment type="caution">
    <text evidence="13">The sequence shown here is derived from an EMBL/GenBank/DDBJ whole genome shotgun (WGS) entry which is preliminary data.</text>
</comment>
<feature type="transmembrane region" description="Helical" evidence="12">
    <location>
        <begin position="21"/>
        <end position="40"/>
    </location>
</feature>
<dbReference type="PANTHER" id="PTHR11893:SF6">
    <property type="entry name" value="INNEXIN-16"/>
    <property type="match status" value="1"/>
</dbReference>
<evidence type="ECO:0000256" key="3">
    <source>
        <dbReference type="ARBA" id="ARBA00022448"/>
    </source>
</evidence>
<feature type="transmembrane region" description="Helical" evidence="12">
    <location>
        <begin position="249"/>
        <end position="270"/>
    </location>
</feature>
<keyword evidence="8 12" id="KW-1133">Transmembrane helix</keyword>
<comment type="similarity">
    <text evidence="12">Belongs to the pannexin family.</text>
</comment>
<organism evidence="13 14">
    <name type="scientific">Caenorhabditis bovis</name>
    <dbReference type="NCBI Taxonomy" id="2654633"/>
    <lineage>
        <taxon>Eukaryota</taxon>
        <taxon>Metazoa</taxon>
        <taxon>Ecdysozoa</taxon>
        <taxon>Nematoda</taxon>
        <taxon>Chromadorea</taxon>
        <taxon>Rhabditida</taxon>
        <taxon>Rhabditina</taxon>
        <taxon>Rhabditomorpha</taxon>
        <taxon>Rhabditoidea</taxon>
        <taxon>Rhabditidae</taxon>
        <taxon>Peloderinae</taxon>
        <taxon>Caenorhabditis</taxon>
    </lineage>
</organism>
<comment type="caution">
    <text evidence="12">Lacks conserved residue(s) required for the propagation of feature annotation.</text>
</comment>
<dbReference type="PROSITE" id="PS51013">
    <property type="entry name" value="PANNEXIN"/>
    <property type="match status" value="1"/>
</dbReference>
<gene>
    <name evidence="12" type="primary">inx</name>
    <name evidence="13" type="ORF">CBOVIS_LOCUS3010</name>
</gene>
<evidence type="ECO:0000256" key="6">
    <source>
        <dbReference type="ARBA" id="ARBA00022868"/>
    </source>
</evidence>
<accession>A0A8S1ED80</accession>
<dbReference type="Proteomes" id="UP000494206">
    <property type="component" value="Unassembled WGS sequence"/>
</dbReference>
<keyword evidence="6" id="KW-0303">Gap junction</keyword>
<comment type="subcellular location">
    <subcellularLocation>
        <location evidence="1">Cell junction</location>
        <location evidence="1">Gap junction</location>
    </subcellularLocation>
    <subcellularLocation>
        <location evidence="2 12">Cell membrane</location>
        <topology evidence="2 12">Multi-pass membrane protein</topology>
    </subcellularLocation>
</comment>
<dbReference type="GO" id="GO:0005243">
    <property type="term" value="F:gap junction channel activity"/>
    <property type="evidence" value="ECO:0007669"/>
    <property type="project" value="TreeGrafter"/>
</dbReference>
<proteinExistence type="inferred from homology"/>